<dbReference type="InterPro" id="IPR003593">
    <property type="entry name" value="AAA+_ATPase"/>
</dbReference>
<comment type="subcellular location">
    <subcellularLocation>
        <location evidence="1">Membrane</location>
        <topology evidence="1">Multi-pass membrane protein</topology>
    </subcellularLocation>
</comment>
<reference evidence="12" key="1">
    <citation type="submission" date="2015-01" db="EMBL/GenBank/DDBJ databases">
        <authorList>
            <person name="Durling Mikael"/>
        </authorList>
    </citation>
    <scope>NUCLEOTIDE SEQUENCE</scope>
</reference>
<keyword evidence="5" id="KW-0547">Nucleotide-binding</keyword>
<evidence type="ECO:0000256" key="2">
    <source>
        <dbReference type="ARBA" id="ARBA00006012"/>
    </source>
</evidence>
<evidence type="ECO:0000256" key="10">
    <source>
        <dbReference type="SAM" id="Phobius"/>
    </source>
</evidence>
<dbReference type="InterPro" id="IPR013525">
    <property type="entry name" value="ABC2_TM"/>
</dbReference>
<dbReference type="SMART" id="SM00382">
    <property type="entry name" value="AAA"/>
    <property type="match status" value="2"/>
</dbReference>
<protein>
    <recommendedName>
        <fullName evidence="11">ABC transporter domain-containing protein</fullName>
    </recommendedName>
</protein>
<evidence type="ECO:0000256" key="4">
    <source>
        <dbReference type="ARBA" id="ARBA00022692"/>
    </source>
</evidence>
<dbReference type="InterPro" id="IPR010929">
    <property type="entry name" value="PDR_CDR_ABC"/>
</dbReference>
<feature type="transmembrane region" description="Helical" evidence="10">
    <location>
        <begin position="589"/>
        <end position="609"/>
    </location>
</feature>
<dbReference type="InterPro" id="IPR017871">
    <property type="entry name" value="ABC_transporter-like_CS"/>
</dbReference>
<name>A0A0B7K3S1_BIOOC</name>
<dbReference type="PROSITE" id="PS00211">
    <property type="entry name" value="ABC_TRANSPORTER_1"/>
    <property type="match status" value="1"/>
</dbReference>
<dbReference type="GO" id="GO:0016020">
    <property type="term" value="C:membrane"/>
    <property type="evidence" value="ECO:0007669"/>
    <property type="project" value="UniProtKB-SubCell"/>
</dbReference>
<sequence>MRDVLQISKRWFFIQYVPNTSIIVMEKESNVMGEISENPLAGKITSLLESNGAAKRSKYPIVFENLSVIGSGNKAEVAPTAISPFQSALTILNPQSYKKSAKPERTLLSSWNGVVNPGEMLLVIGKPGSGCTTFLKTLAGLRAEFHDTRGSLTYGGKSIDASAADSVRVTFCGRALSFHSTTDLIAYVAWTQPRTMTISLLSLLKRLSGGFAVESSWPRDASKSAKHDSVRSLADLVGLGHVLRTRVGSASIRGVSGGERRRVSLAEALATHADVMCLDNPTNGLDSSTALEFVEMMREYTRQSGCATIMSIYQGSDAMVPMFDKIAVINQGHQVFYGKAQEAKPHFEKLGHKCPPTTTITDFLTGMSANKISAPITSREPPPSTTKQLKMAFESSSHYQDTLREALAAKSMPLPPGSFGGNTFELPLWHQIRLCTNRQFRVLVTNYHNWLIEAGCAIVQSIAIGTLFRDQPRETKSFFIVACSLFFCALVPSLQAMSEFGNTFATRSLVARQKQYGFYRPMSYALGLVTTDMIWKIVTISYNIPQYFLTGFQYDAGKFFTWFLVLYIENMALSMIFRTVGILSKSMSWAVLPVGVIFNLGVIYTGLYIPPPQMQGWLFWIKYINPLYYSWESIIVNEFSNLEYQCSDSDLAPSGPNYVNFTNQVCAVKGAVPGQASVLGSAFVREQYGLDASHLWRNVGINIAIFLFFAVCTGIGMELHKPAAGTAATVLYRKQTWPADRKGKNRLDVAETDIESGSSDENQTFTHGISPTEGNTHQMETHSGRTLAWDNLCLRIETDGKEKVLLDNLSAQLNVTGSVHPNQLTALMGVSGAGKTTLLNTLAGRIDFGKVSGQLSIDGSPLPKSFTRFMGYVQQQDIHLPSQTVREALQMTARLRRPSSVSDEEKDGYVEKLISLLELDDLAEALVGFPGAGLTLERRRRVSIGVELAALPEVLFLDEPTSGLDGQSALHIVRLLRKLADAGQTILCTIHQPAGEVIEYFDHLMLLVKGGRVAYDGPLGDGCSAAVEYFQNQSHVGCGEKQNPAEYILDIVGAGSRSTNTIDWASTWDHSKASTSDPQQKGKSEPQDIQSSFEMQSRSRYAVSFLSQLSVVLRRAWLFTWRDPDYFAAKLFLNLSNGLVNGLSYLNSPDTGDGMYNRIFSAFVAVIVGPPLALQTEVRFFAFRDIFLLRDKDSMSYSWIVMVLSSILVELPFALITGLVYWLVWYYPVGYFTSSDRAGYSFLMFELFHVFVHSLAQLVASVMPSLESSFVANGFCFMFINTLSGILSPKPLTPAGWRWYYDLNPLFYFSEGTAAVLTHGLEITCSDAETFEFMPPSNTTCIDYAYEWLENASGYVMNQDDMEICRYCRYKDGDSYLKQYDWTFGNRWRDVGVFLAFIAFNYLGVMALMYLTKIHKWRR</sequence>
<dbReference type="InterPro" id="IPR003439">
    <property type="entry name" value="ABC_transporter-like_ATP-bd"/>
</dbReference>
<feature type="transmembrane region" description="Helical" evidence="10">
    <location>
        <begin position="1391"/>
        <end position="1411"/>
    </location>
</feature>
<comment type="similarity">
    <text evidence="2">Belongs to the ABC transporter superfamily. ABCG family. PDR (TC 3.A.1.205) subfamily.</text>
</comment>
<dbReference type="PANTHER" id="PTHR19241">
    <property type="entry name" value="ATP-BINDING CASSETTE TRANSPORTER"/>
    <property type="match status" value="1"/>
</dbReference>
<evidence type="ECO:0000256" key="8">
    <source>
        <dbReference type="ARBA" id="ARBA00023136"/>
    </source>
</evidence>
<dbReference type="Gene3D" id="3.40.50.300">
    <property type="entry name" value="P-loop containing nucleotide triphosphate hydrolases"/>
    <property type="match status" value="2"/>
</dbReference>
<evidence type="ECO:0000256" key="6">
    <source>
        <dbReference type="ARBA" id="ARBA00022840"/>
    </source>
</evidence>
<dbReference type="InterPro" id="IPR034003">
    <property type="entry name" value="ABCG_PDR_2"/>
</dbReference>
<keyword evidence="6" id="KW-0067">ATP-binding</keyword>
<feature type="transmembrane region" description="Helical" evidence="10">
    <location>
        <begin position="478"/>
        <end position="497"/>
    </location>
</feature>
<evidence type="ECO:0000256" key="9">
    <source>
        <dbReference type="SAM" id="MobiDB-lite"/>
    </source>
</evidence>
<dbReference type="InterPro" id="IPR027417">
    <property type="entry name" value="P-loop_NTPase"/>
</dbReference>
<dbReference type="Pfam" id="PF00005">
    <property type="entry name" value="ABC_tran"/>
    <property type="match status" value="2"/>
</dbReference>
<feature type="transmembrane region" description="Helical" evidence="10">
    <location>
        <begin position="559"/>
        <end position="577"/>
    </location>
</feature>
<evidence type="ECO:0000313" key="12">
    <source>
        <dbReference type="EMBL" id="CEO49286.1"/>
    </source>
</evidence>
<dbReference type="GO" id="GO:0140359">
    <property type="term" value="F:ABC-type transporter activity"/>
    <property type="evidence" value="ECO:0007669"/>
    <property type="project" value="InterPro"/>
</dbReference>
<dbReference type="PROSITE" id="PS50893">
    <property type="entry name" value="ABC_TRANSPORTER_2"/>
    <property type="match status" value="2"/>
</dbReference>
<feature type="transmembrane region" description="Helical" evidence="10">
    <location>
        <begin position="1155"/>
        <end position="1174"/>
    </location>
</feature>
<accession>A0A0B7K3S1</accession>
<keyword evidence="3" id="KW-0813">Transport</keyword>
<keyword evidence="8 10" id="KW-0472">Membrane</keyword>
<keyword evidence="7 10" id="KW-1133">Transmembrane helix</keyword>
<feature type="domain" description="ABC transporter" evidence="11">
    <location>
        <begin position="92"/>
        <end position="356"/>
    </location>
</feature>
<dbReference type="Pfam" id="PF06422">
    <property type="entry name" value="PDR_CDR"/>
    <property type="match status" value="1"/>
</dbReference>
<feature type="compositionally biased region" description="Polar residues" evidence="9">
    <location>
        <begin position="755"/>
        <end position="778"/>
    </location>
</feature>
<gene>
    <name evidence="12" type="ORF">BN869_000005343_1</name>
</gene>
<keyword evidence="4 10" id="KW-0812">Transmembrane</keyword>
<dbReference type="InterPro" id="IPR043926">
    <property type="entry name" value="ABCG_dom"/>
</dbReference>
<dbReference type="GO" id="GO:0016887">
    <property type="term" value="F:ATP hydrolysis activity"/>
    <property type="evidence" value="ECO:0007669"/>
    <property type="project" value="InterPro"/>
</dbReference>
<dbReference type="Pfam" id="PF19055">
    <property type="entry name" value="ABC2_membrane_7"/>
    <property type="match status" value="1"/>
</dbReference>
<feature type="region of interest" description="Disordered" evidence="9">
    <location>
        <begin position="754"/>
        <end position="779"/>
    </location>
</feature>
<feature type="domain" description="ABC transporter" evidence="11">
    <location>
        <begin position="794"/>
        <end position="1034"/>
    </location>
</feature>
<dbReference type="SUPFAM" id="SSF52540">
    <property type="entry name" value="P-loop containing nucleoside triphosphate hydrolases"/>
    <property type="match status" value="2"/>
</dbReference>
<evidence type="ECO:0000256" key="7">
    <source>
        <dbReference type="ARBA" id="ARBA00022989"/>
    </source>
</evidence>
<dbReference type="Pfam" id="PF01061">
    <property type="entry name" value="ABC2_membrane"/>
    <property type="match status" value="2"/>
</dbReference>
<feature type="transmembrane region" description="Helical" evidence="10">
    <location>
        <begin position="1270"/>
        <end position="1288"/>
    </location>
</feature>
<dbReference type="EMBL" id="CDPU01000013">
    <property type="protein sequence ID" value="CEO49286.1"/>
    <property type="molecule type" value="Genomic_DNA"/>
</dbReference>
<evidence type="ECO:0000256" key="5">
    <source>
        <dbReference type="ARBA" id="ARBA00022741"/>
    </source>
</evidence>
<evidence type="ECO:0000259" key="11">
    <source>
        <dbReference type="PROSITE" id="PS50893"/>
    </source>
</evidence>
<feature type="transmembrane region" description="Helical" evidence="10">
    <location>
        <begin position="518"/>
        <end position="539"/>
    </location>
</feature>
<feature type="transmembrane region" description="Helical" evidence="10">
    <location>
        <begin position="1242"/>
        <end position="1263"/>
    </location>
</feature>
<proteinExistence type="inferred from homology"/>
<dbReference type="CDD" id="cd03232">
    <property type="entry name" value="ABCG_PDR_domain2"/>
    <property type="match status" value="1"/>
</dbReference>
<dbReference type="GO" id="GO:0005524">
    <property type="term" value="F:ATP binding"/>
    <property type="evidence" value="ECO:0007669"/>
    <property type="project" value="UniProtKB-KW"/>
</dbReference>
<evidence type="ECO:0000256" key="1">
    <source>
        <dbReference type="ARBA" id="ARBA00004141"/>
    </source>
</evidence>
<organism evidence="12">
    <name type="scientific">Bionectria ochroleuca</name>
    <name type="common">Gliocladium roseum</name>
    <dbReference type="NCBI Taxonomy" id="29856"/>
    <lineage>
        <taxon>Eukaryota</taxon>
        <taxon>Fungi</taxon>
        <taxon>Dikarya</taxon>
        <taxon>Ascomycota</taxon>
        <taxon>Pezizomycotina</taxon>
        <taxon>Sordariomycetes</taxon>
        <taxon>Hypocreomycetidae</taxon>
        <taxon>Hypocreales</taxon>
        <taxon>Bionectriaceae</taxon>
        <taxon>Clonostachys</taxon>
    </lineage>
</organism>
<feature type="region of interest" description="Disordered" evidence="9">
    <location>
        <begin position="1069"/>
        <end position="1090"/>
    </location>
</feature>
<feature type="transmembrane region" description="Helical" evidence="10">
    <location>
        <begin position="1195"/>
        <end position="1222"/>
    </location>
</feature>
<evidence type="ECO:0000256" key="3">
    <source>
        <dbReference type="ARBA" id="ARBA00022448"/>
    </source>
</evidence>